<dbReference type="Pfam" id="PF23598">
    <property type="entry name" value="LRR_14"/>
    <property type="match status" value="1"/>
</dbReference>
<keyword evidence="4" id="KW-1185">Reference proteome</keyword>
<evidence type="ECO:0000256" key="1">
    <source>
        <dbReference type="ARBA" id="ARBA00022737"/>
    </source>
</evidence>
<comment type="caution">
    <text evidence="3">The sequence shown here is derived from an EMBL/GenBank/DDBJ whole genome shotgun (WGS) entry which is preliminary data.</text>
</comment>
<dbReference type="EMBL" id="BQKI01000005">
    <property type="protein sequence ID" value="GJM95702.1"/>
    <property type="molecule type" value="Genomic_DNA"/>
</dbReference>
<sequence>MSVALVLTQSWQVKCDFLSCWFPVPRNLQRLTLSFCTITKIPEWISQLDNLTSLKIRVKELQRYGVELLGELPCLAYLDLSVSKEPKEDIIFHRNAYPRLREFGFAGTQTCQKTKALVRDSQCPYQTETIIVRDAVLKSNVQRGSFSPHAEVLAFFLFIGETVELNSENNYDQIGWIGTVRFCASSPTPTHAGNCSGSPVSNGCMQLSVVWIFRVVCPPAALPGGQDVPAHTVPGRSLMEETTTEQQLAFTPSSSSSLMPCKSPHCRVQTKQQQLAHSMCRRPAVRSWLAWCRAPPRQVVSSVEASEKRRGNDEGGEWRLGQSQRTACCSTEIGK</sequence>
<dbReference type="InterPro" id="IPR055414">
    <property type="entry name" value="LRR_R13L4/SHOC2-like"/>
</dbReference>
<dbReference type="Gene3D" id="3.80.10.10">
    <property type="entry name" value="Ribonuclease Inhibitor"/>
    <property type="match status" value="1"/>
</dbReference>
<reference evidence="3" key="2">
    <citation type="submission" date="2021-12" db="EMBL/GenBank/DDBJ databases">
        <title>Resequencing data analysis of finger millet.</title>
        <authorList>
            <person name="Hatakeyama M."/>
            <person name="Aluri S."/>
            <person name="Balachadran M.T."/>
            <person name="Sivarajan S.R."/>
            <person name="Poveda L."/>
            <person name="Shimizu-Inatsugi R."/>
            <person name="Schlapbach R."/>
            <person name="Sreeman S.M."/>
            <person name="Shimizu K.K."/>
        </authorList>
    </citation>
    <scope>NUCLEOTIDE SEQUENCE</scope>
</reference>
<dbReference type="InterPro" id="IPR032675">
    <property type="entry name" value="LRR_dom_sf"/>
</dbReference>
<dbReference type="AlphaFoldDB" id="A0AAV5CCB4"/>
<reference evidence="3" key="1">
    <citation type="journal article" date="2018" name="DNA Res.">
        <title>Multiple hybrid de novo genome assembly of finger millet, an orphan allotetraploid crop.</title>
        <authorList>
            <person name="Hatakeyama M."/>
            <person name="Aluri S."/>
            <person name="Balachadran M.T."/>
            <person name="Sivarajan S.R."/>
            <person name="Patrignani A."/>
            <person name="Gruter S."/>
            <person name="Poveda L."/>
            <person name="Shimizu-Inatsugi R."/>
            <person name="Baeten J."/>
            <person name="Francoijs K.J."/>
            <person name="Nataraja K.N."/>
            <person name="Reddy Y.A.N."/>
            <person name="Phadnis S."/>
            <person name="Ravikumar R.L."/>
            <person name="Schlapbach R."/>
            <person name="Sreeman S.M."/>
            <person name="Shimizu K.K."/>
        </authorList>
    </citation>
    <scope>NUCLEOTIDE SEQUENCE</scope>
</reference>
<keyword evidence="1" id="KW-0677">Repeat</keyword>
<organism evidence="3 4">
    <name type="scientific">Eleusine coracana subsp. coracana</name>
    <dbReference type="NCBI Taxonomy" id="191504"/>
    <lineage>
        <taxon>Eukaryota</taxon>
        <taxon>Viridiplantae</taxon>
        <taxon>Streptophyta</taxon>
        <taxon>Embryophyta</taxon>
        <taxon>Tracheophyta</taxon>
        <taxon>Spermatophyta</taxon>
        <taxon>Magnoliopsida</taxon>
        <taxon>Liliopsida</taxon>
        <taxon>Poales</taxon>
        <taxon>Poaceae</taxon>
        <taxon>PACMAD clade</taxon>
        <taxon>Chloridoideae</taxon>
        <taxon>Cynodonteae</taxon>
        <taxon>Eleusininae</taxon>
        <taxon>Eleusine</taxon>
    </lineage>
</organism>
<protein>
    <recommendedName>
        <fullName evidence="2">Disease resistance R13L4/SHOC-2-like LRR domain-containing protein</fullName>
    </recommendedName>
</protein>
<evidence type="ECO:0000259" key="2">
    <source>
        <dbReference type="Pfam" id="PF23598"/>
    </source>
</evidence>
<gene>
    <name evidence="3" type="primary">ga12478</name>
    <name evidence="3" type="ORF">PR202_ga12478</name>
</gene>
<evidence type="ECO:0000313" key="3">
    <source>
        <dbReference type="EMBL" id="GJM95702.1"/>
    </source>
</evidence>
<dbReference type="Proteomes" id="UP001054889">
    <property type="component" value="Unassembled WGS sequence"/>
</dbReference>
<name>A0AAV5CCB4_ELECO</name>
<dbReference type="SUPFAM" id="SSF52047">
    <property type="entry name" value="RNI-like"/>
    <property type="match status" value="1"/>
</dbReference>
<evidence type="ECO:0000313" key="4">
    <source>
        <dbReference type="Proteomes" id="UP001054889"/>
    </source>
</evidence>
<feature type="domain" description="Disease resistance R13L4/SHOC-2-like LRR" evidence="2">
    <location>
        <begin position="19"/>
        <end position="109"/>
    </location>
</feature>
<accession>A0AAV5CCB4</accession>
<proteinExistence type="predicted"/>